<evidence type="ECO:0000259" key="5">
    <source>
        <dbReference type="Pfam" id="PF00582"/>
    </source>
</evidence>
<evidence type="ECO:0000313" key="6">
    <source>
        <dbReference type="EMBL" id="MBJ7267724.1"/>
    </source>
</evidence>
<dbReference type="RefSeq" id="WP_199494987.1">
    <property type="nucleotide sequence ID" value="NZ_JAEMOO010000033.1"/>
</dbReference>
<evidence type="ECO:0000256" key="3">
    <source>
        <dbReference type="ARBA" id="ARBA00022490"/>
    </source>
</evidence>
<dbReference type="EMBL" id="JAEMOP010000002">
    <property type="protein sequence ID" value="MBJ7316180.1"/>
    <property type="molecule type" value="Genomic_DNA"/>
</dbReference>
<protein>
    <submittedName>
        <fullName evidence="7">Universal stress protein</fullName>
    </submittedName>
</protein>
<sequence length="308" mass="33940">MKRFKNILYAVNALNFSCSGLSQAVRWAHENGGSCTIKVVYPDYPKAHDELPPAFIQKLEQDLLRQVHDYLDQHSIDKSIIEIGLMASAKPALALVNASINSKSDILIKAAEDESSAGFRAFDNTILRNAACPVYLVRNEPCGNDSMAVAIDAETTTPEERELAIKLLRVAYSMAHAHGKKLHVISCWQYIFDDFVSNSTWSHLSDAETIQLLRAHEKSHFEQLCSLIEASGACSDDLIIHHKRGAPESIVPLVLKSHEINTLVIGSLSRAGFLGLLIGNTAENLLQKLSCSVLTFKPDEFKSPLEAS</sequence>
<reference evidence="7 9" key="1">
    <citation type="submission" date="2020-09" db="EMBL/GenBank/DDBJ databases">
        <title>Draft Genomes of Bacterial Isolates from North Pond Shallow Sediments.</title>
        <authorList>
            <person name="Kiel Reese B."/>
            <person name="Mullis M."/>
            <person name="Weisend R.E."/>
        </authorList>
    </citation>
    <scope>NUCLEOTIDE SEQUENCE</scope>
    <source>
        <strain evidence="7">KJE-2</strain>
        <strain evidence="6 9">KJE-3</strain>
    </source>
</reference>
<dbReference type="SUPFAM" id="SSF52402">
    <property type="entry name" value="Adenine nucleotide alpha hydrolases-like"/>
    <property type="match status" value="2"/>
</dbReference>
<evidence type="ECO:0000313" key="9">
    <source>
        <dbReference type="Proteomes" id="UP000655994"/>
    </source>
</evidence>
<organism evidence="7 8">
    <name type="scientific">Idiomarina abyssalis</name>
    <dbReference type="NCBI Taxonomy" id="86102"/>
    <lineage>
        <taxon>Bacteria</taxon>
        <taxon>Pseudomonadati</taxon>
        <taxon>Pseudomonadota</taxon>
        <taxon>Gammaproteobacteria</taxon>
        <taxon>Alteromonadales</taxon>
        <taxon>Idiomarinaceae</taxon>
        <taxon>Idiomarina</taxon>
    </lineage>
</organism>
<evidence type="ECO:0000256" key="4">
    <source>
        <dbReference type="ARBA" id="ARBA00037131"/>
    </source>
</evidence>
<keyword evidence="3" id="KW-0963">Cytoplasm</keyword>
<gene>
    <name evidence="6" type="ORF">JHC10_12330</name>
    <name evidence="7" type="ORF">JHC11_09310</name>
</gene>
<dbReference type="PANTHER" id="PTHR47892">
    <property type="entry name" value="UNIVERSAL STRESS PROTEIN E"/>
    <property type="match status" value="1"/>
</dbReference>
<comment type="subcellular location">
    <subcellularLocation>
        <location evidence="1">Cytoplasm</location>
    </subcellularLocation>
</comment>
<feature type="domain" description="UspA" evidence="5">
    <location>
        <begin position="164"/>
        <end position="296"/>
    </location>
</feature>
<dbReference type="Proteomes" id="UP000655994">
    <property type="component" value="Unassembled WGS sequence"/>
</dbReference>
<dbReference type="Proteomes" id="UP000621390">
    <property type="component" value="Unassembled WGS sequence"/>
</dbReference>
<evidence type="ECO:0000313" key="7">
    <source>
        <dbReference type="EMBL" id="MBJ7316180.1"/>
    </source>
</evidence>
<accession>A0A8I1G9M9</accession>
<proteinExistence type="inferred from homology"/>
<keyword evidence="9" id="KW-1185">Reference proteome</keyword>
<dbReference type="AlphaFoldDB" id="A0A8I1G9M9"/>
<dbReference type="GO" id="GO:0005737">
    <property type="term" value="C:cytoplasm"/>
    <property type="evidence" value="ECO:0007669"/>
    <property type="project" value="UniProtKB-SubCell"/>
</dbReference>
<dbReference type="InterPro" id="IPR006016">
    <property type="entry name" value="UspA"/>
</dbReference>
<evidence type="ECO:0000256" key="1">
    <source>
        <dbReference type="ARBA" id="ARBA00004496"/>
    </source>
</evidence>
<evidence type="ECO:0000313" key="8">
    <source>
        <dbReference type="Proteomes" id="UP000621390"/>
    </source>
</evidence>
<dbReference type="EMBL" id="JAEMOS010000043">
    <property type="protein sequence ID" value="MBJ7267724.1"/>
    <property type="molecule type" value="Genomic_DNA"/>
</dbReference>
<dbReference type="Gene3D" id="3.40.50.12370">
    <property type="match status" value="1"/>
</dbReference>
<evidence type="ECO:0000256" key="2">
    <source>
        <dbReference type="ARBA" id="ARBA00008791"/>
    </source>
</evidence>
<comment type="caution">
    <text evidence="7">The sequence shown here is derived from an EMBL/GenBank/DDBJ whole genome shotgun (WGS) entry which is preliminary data.</text>
</comment>
<comment type="function">
    <text evidence="4">Required for resistance to DNA-damaging agents.</text>
</comment>
<dbReference type="PANTHER" id="PTHR47892:SF1">
    <property type="entry name" value="UNIVERSAL STRESS PROTEIN E"/>
    <property type="match status" value="1"/>
</dbReference>
<name>A0A8I1G9M9_9GAMM</name>
<dbReference type="Pfam" id="PF00582">
    <property type="entry name" value="Usp"/>
    <property type="match status" value="1"/>
</dbReference>
<comment type="similarity">
    <text evidence="2">Belongs to the universal stress protein A family.</text>
</comment>